<dbReference type="Pfam" id="PF22672">
    <property type="entry name" value="DBL_C"/>
    <property type="match status" value="1"/>
</dbReference>
<feature type="compositionally biased region" description="Basic and acidic residues" evidence="1">
    <location>
        <begin position="324"/>
        <end position="335"/>
    </location>
</feature>
<evidence type="ECO:0000259" key="4">
    <source>
        <dbReference type="Pfam" id="PF22672"/>
    </source>
</evidence>
<dbReference type="InterPro" id="IPR029210">
    <property type="entry name" value="PfEMP1_NTS"/>
</dbReference>
<dbReference type="InterPro" id="IPR008602">
    <property type="entry name" value="Duffy-antigen-binding"/>
</dbReference>
<dbReference type="InterPro" id="IPR042202">
    <property type="entry name" value="Duffy-ag-bd_sf"/>
</dbReference>
<feature type="domain" description="Duffy-binding-like" evidence="4">
    <location>
        <begin position="539"/>
        <end position="599"/>
    </location>
</feature>
<gene>
    <name evidence="5" type="ORF">PFTANZ_06079</name>
</gene>
<feature type="region of interest" description="Disordered" evidence="1">
    <location>
        <begin position="119"/>
        <end position="152"/>
    </location>
</feature>
<dbReference type="Pfam" id="PF15447">
    <property type="entry name" value="NTS"/>
    <property type="match status" value="1"/>
</dbReference>
<proteinExistence type="predicted"/>
<feature type="compositionally biased region" description="Polar residues" evidence="1">
    <location>
        <begin position="187"/>
        <end position="213"/>
    </location>
</feature>
<accession>A0A024VXM2</accession>
<feature type="region of interest" description="Disordered" evidence="1">
    <location>
        <begin position="324"/>
        <end position="362"/>
    </location>
</feature>
<feature type="domain" description="Duffy-antigen binding" evidence="2">
    <location>
        <begin position="237"/>
        <end position="481"/>
    </location>
</feature>
<dbReference type="GO" id="GO:0016020">
    <property type="term" value="C:membrane"/>
    <property type="evidence" value="ECO:0007669"/>
    <property type="project" value="InterPro"/>
</dbReference>
<name>A0A024VXM2_PLAFA</name>
<feature type="non-terminal residue" evidence="5">
    <location>
        <position position="599"/>
    </location>
</feature>
<evidence type="ECO:0000259" key="3">
    <source>
        <dbReference type="Pfam" id="PF15447"/>
    </source>
</evidence>
<reference evidence="5 6" key="1">
    <citation type="submission" date="2013-02" db="EMBL/GenBank/DDBJ databases">
        <title>The Genome Annotation of Plasmodium falciparum Tanzania (2000708).</title>
        <authorList>
            <consortium name="The Broad Institute Genome Sequencing Platform"/>
            <consortium name="The Broad Institute Genome Sequencing Center for Infectious Disease"/>
            <person name="Neafsey D."/>
            <person name="Hoffman S."/>
            <person name="Volkman S."/>
            <person name="Rosenthal P."/>
            <person name="Walker B."/>
            <person name="Young S.K."/>
            <person name="Zeng Q."/>
            <person name="Gargeya S."/>
            <person name="Fitzgerald M."/>
            <person name="Haas B."/>
            <person name="Abouelleil A."/>
            <person name="Allen A.W."/>
            <person name="Alvarado L."/>
            <person name="Arachchi H.M."/>
            <person name="Berlin A.M."/>
            <person name="Chapman S.B."/>
            <person name="Gainer-Dewar J."/>
            <person name="Goldberg J."/>
            <person name="Griggs A."/>
            <person name="Gujja S."/>
            <person name="Hansen M."/>
            <person name="Howarth C."/>
            <person name="Imamovic A."/>
            <person name="Ireland A."/>
            <person name="Larimer J."/>
            <person name="McCowan C."/>
            <person name="Murphy C."/>
            <person name="Pearson M."/>
            <person name="Poon T.W."/>
            <person name="Priest M."/>
            <person name="Roberts A."/>
            <person name="Saif S."/>
            <person name="Shea T."/>
            <person name="Sisk P."/>
            <person name="Sykes S."/>
            <person name="Wortman J."/>
            <person name="Nusbaum C."/>
            <person name="Birren B."/>
        </authorList>
    </citation>
    <scope>NUCLEOTIDE SEQUENCE [LARGE SCALE GENOMIC DNA]</scope>
    <source>
        <strain evidence="6">Tanzania (2000708)</strain>
    </source>
</reference>
<dbReference type="Gene3D" id="1.20.1310.20">
    <property type="entry name" value="Duffy-antigen binding domain"/>
    <property type="match status" value="1"/>
</dbReference>
<organism evidence="5 6">
    <name type="scientific">Plasmodium falciparum Tanzania</name>
    <name type="common">2000708</name>
    <dbReference type="NCBI Taxonomy" id="1036725"/>
    <lineage>
        <taxon>Eukaryota</taxon>
        <taxon>Sar</taxon>
        <taxon>Alveolata</taxon>
        <taxon>Apicomplexa</taxon>
        <taxon>Aconoidasida</taxon>
        <taxon>Haemosporida</taxon>
        <taxon>Plasmodiidae</taxon>
        <taxon>Plasmodium</taxon>
        <taxon>Plasmodium (Laverania)</taxon>
    </lineage>
</organism>
<dbReference type="EMBL" id="KI926812">
    <property type="protein sequence ID" value="ETW33202.1"/>
    <property type="molecule type" value="Genomic_DNA"/>
</dbReference>
<reference evidence="5 6" key="2">
    <citation type="submission" date="2013-02" db="EMBL/GenBank/DDBJ databases">
        <title>The Genome Sequence of Plasmodium falciparum Tanzania (2000708).</title>
        <authorList>
            <consortium name="The Broad Institute Genome Sequencing Platform"/>
            <consortium name="The Broad Institute Genome Sequencing Center for Infectious Disease"/>
            <person name="Neafsey D."/>
            <person name="Cheeseman I."/>
            <person name="Volkman S."/>
            <person name="Adams J."/>
            <person name="Walker B."/>
            <person name="Young S.K."/>
            <person name="Zeng Q."/>
            <person name="Gargeya S."/>
            <person name="Fitzgerald M."/>
            <person name="Haas B."/>
            <person name="Abouelleil A."/>
            <person name="Alvarado L."/>
            <person name="Arachchi H.M."/>
            <person name="Berlin A.M."/>
            <person name="Chapman S.B."/>
            <person name="Dewar J."/>
            <person name="Goldberg J."/>
            <person name="Griggs A."/>
            <person name="Gujja S."/>
            <person name="Hansen M."/>
            <person name="Howarth C."/>
            <person name="Imamovic A."/>
            <person name="Larimer J."/>
            <person name="McCowan C."/>
            <person name="Murphy C."/>
            <person name="Neiman D."/>
            <person name="Pearson M."/>
            <person name="Priest M."/>
            <person name="Roberts A."/>
            <person name="Saif S."/>
            <person name="Shea T."/>
            <person name="Sisk P."/>
            <person name="Sykes S."/>
            <person name="Wortman J."/>
            <person name="Nusbaum C."/>
            <person name="Birren B."/>
        </authorList>
    </citation>
    <scope>NUCLEOTIDE SEQUENCE [LARGE SCALE GENOMIC DNA]</scope>
    <source>
        <strain evidence="6">Tanzania (2000708)</strain>
    </source>
</reference>
<feature type="compositionally biased region" description="Low complexity" evidence="1">
    <location>
        <begin position="284"/>
        <end position="295"/>
    </location>
</feature>
<feature type="region of interest" description="Disordered" evidence="1">
    <location>
        <begin position="499"/>
        <end position="521"/>
    </location>
</feature>
<evidence type="ECO:0000256" key="1">
    <source>
        <dbReference type="SAM" id="MobiDB-lite"/>
    </source>
</evidence>
<evidence type="ECO:0000259" key="2">
    <source>
        <dbReference type="Pfam" id="PF05424"/>
    </source>
</evidence>
<feature type="region of interest" description="Disordered" evidence="1">
    <location>
        <begin position="181"/>
        <end position="241"/>
    </location>
</feature>
<dbReference type="AlphaFoldDB" id="A0A024VXM2"/>
<dbReference type="Gene3D" id="1.20.58.830">
    <property type="match status" value="1"/>
</dbReference>
<evidence type="ECO:0000313" key="5">
    <source>
        <dbReference type="EMBL" id="ETW33202.1"/>
    </source>
</evidence>
<sequence>MAAQGRGGGEDGIDERSAKNLLDSIGKKVYKEKVKSEAQTYTSELKGDLSQASIFVGKTAGTTDTCNLVQKYYKHFNGGGAAPGERYPCKELSGKYVERFSNKIGGQCTNEKIEGNKYINGKDEENVEEKAEGKQVEEPTQPPATTTDTTTPLDVCNTVAEALKGKLDDACKLKYVTGKNYGWKCVPTTSGDKTATSDGDNTTTKPGSDSSHPSRQRRAAPGGETSGPTSGKDTGSICVPPRRRKLYIQKLVEWAKTVGNTQGGGKAAQGDTPSQSDKSPPVPTSSTASSGSPKGDSLLLTAFVESAAVETFFLWDRYKKIKEKERQEKEKRDQEANGLLLSTGGSVDGDSNDPQQQLRDGKIPDGFLRQMFYTLGDYRDILFSGSKDDNTKSSTYNDIINGDKEIKGREEKIKGAISSYFSNSGSKPSVPQNSVENPESWWTKHGPDIWNGMICALTYKENGSDKPQVDPTVKNALWDEANKKPKKTDNGPDYTYEKVELKEDESGTEAKTTGGDDPINNPKLKDFVEIPTYFRWLHEWGSDFCGKRKRMLKNVKKACREKNDDEYKCSGDGHDCTEYGDLKHKNMFDDLDCPDCYKQ</sequence>
<feature type="domain" description="Plasmodium falciparum erythrocyte membrane protein-1 N-terminal segment" evidence="3">
    <location>
        <begin position="17"/>
        <end position="53"/>
    </location>
</feature>
<feature type="compositionally biased region" description="Basic and acidic residues" evidence="1">
    <location>
        <begin position="119"/>
        <end position="137"/>
    </location>
</feature>
<feature type="compositionally biased region" description="Low complexity" evidence="1">
    <location>
        <begin position="143"/>
        <end position="152"/>
    </location>
</feature>
<dbReference type="Pfam" id="PF05424">
    <property type="entry name" value="Duffy_binding"/>
    <property type="match status" value="1"/>
</dbReference>
<dbReference type="SUPFAM" id="SSF140924">
    <property type="entry name" value="Duffy binding domain-like"/>
    <property type="match status" value="1"/>
</dbReference>
<dbReference type="Proteomes" id="UP000030708">
    <property type="component" value="Unassembled WGS sequence"/>
</dbReference>
<dbReference type="GO" id="GO:0046789">
    <property type="term" value="F:host cell surface receptor binding"/>
    <property type="evidence" value="ECO:0007669"/>
    <property type="project" value="InterPro"/>
</dbReference>
<protein>
    <submittedName>
        <fullName evidence="5">Uncharacterized protein</fullName>
    </submittedName>
</protein>
<dbReference type="InterPro" id="IPR054595">
    <property type="entry name" value="DBL_C"/>
</dbReference>
<evidence type="ECO:0000313" key="6">
    <source>
        <dbReference type="Proteomes" id="UP000030708"/>
    </source>
</evidence>
<feature type="region of interest" description="Disordered" evidence="1">
    <location>
        <begin position="259"/>
        <end position="295"/>
    </location>
</feature>